<sequence>MAQGFVPLPEQSDEEAETPIDETEISLTFAKGLAVLRAFEGVRDDLSMADLARRLGFTRAATRRLVRTLEMLGYVAADRQRYRLTARALRLSAGFLQSRSVGHLIAPVLQAESALTDEPISLACLDGEEAVYAVHVPIDTRAGTAGYTVGSSLPLVSTAIGHAILAHIPVDQRNRMTAISALGDAARTQLETDLATVRELGFAQRPIAGSDGLVALAVPAFTTAEVIAGALSIVLTPDRVDPERITRVLLPVLQRCARYIATAL</sequence>
<dbReference type="InterPro" id="IPR036390">
    <property type="entry name" value="WH_DNA-bd_sf"/>
</dbReference>
<keyword evidence="7" id="KW-1185">Reference proteome</keyword>
<dbReference type="Proteomes" id="UP000032679">
    <property type="component" value="Unassembled WGS sequence"/>
</dbReference>
<dbReference type="InterPro" id="IPR036388">
    <property type="entry name" value="WH-like_DNA-bd_sf"/>
</dbReference>
<evidence type="ECO:0000259" key="4">
    <source>
        <dbReference type="PROSITE" id="PS51077"/>
    </source>
</evidence>
<dbReference type="SUPFAM" id="SSF55781">
    <property type="entry name" value="GAF domain-like"/>
    <property type="match status" value="1"/>
</dbReference>
<dbReference type="InterPro" id="IPR014757">
    <property type="entry name" value="Tscrpt_reg_IclR_C"/>
</dbReference>
<dbReference type="SMART" id="SM00346">
    <property type="entry name" value="HTH_ICLR"/>
    <property type="match status" value="1"/>
</dbReference>
<dbReference type="InterPro" id="IPR050707">
    <property type="entry name" value="HTH_MetabolicPath_Reg"/>
</dbReference>
<evidence type="ECO:0000313" key="7">
    <source>
        <dbReference type="Proteomes" id="UP000032679"/>
    </source>
</evidence>
<evidence type="ECO:0000313" key="6">
    <source>
        <dbReference type="EMBL" id="GAN55496.1"/>
    </source>
</evidence>
<accession>A0A0D6MPX4</accession>
<evidence type="ECO:0000259" key="5">
    <source>
        <dbReference type="PROSITE" id="PS51078"/>
    </source>
</evidence>
<feature type="domain" description="IclR-ED" evidence="5">
    <location>
        <begin position="87"/>
        <end position="264"/>
    </location>
</feature>
<evidence type="ECO:0000256" key="1">
    <source>
        <dbReference type="ARBA" id="ARBA00023015"/>
    </source>
</evidence>
<gene>
    <name evidence="6" type="ORF">Tasa_048_121</name>
</gene>
<dbReference type="GO" id="GO:0003677">
    <property type="term" value="F:DNA binding"/>
    <property type="evidence" value="ECO:0007669"/>
    <property type="project" value="UniProtKB-KW"/>
</dbReference>
<dbReference type="GO" id="GO:0003700">
    <property type="term" value="F:DNA-binding transcription factor activity"/>
    <property type="evidence" value="ECO:0007669"/>
    <property type="project" value="TreeGrafter"/>
</dbReference>
<dbReference type="GO" id="GO:0045892">
    <property type="term" value="P:negative regulation of DNA-templated transcription"/>
    <property type="evidence" value="ECO:0007669"/>
    <property type="project" value="TreeGrafter"/>
</dbReference>
<proteinExistence type="predicted"/>
<dbReference type="PROSITE" id="PS51077">
    <property type="entry name" value="HTH_ICLR"/>
    <property type="match status" value="1"/>
</dbReference>
<protein>
    <submittedName>
        <fullName evidence="6">Pca regulon regulatory protein</fullName>
    </submittedName>
</protein>
<keyword evidence="3" id="KW-0804">Transcription</keyword>
<dbReference type="Gene3D" id="3.30.450.40">
    <property type="match status" value="1"/>
</dbReference>
<dbReference type="RefSeq" id="WP_048850672.1">
    <property type="nucleotide sequence ID" value="NZ_BALE01000048.1"/>
</dbReference>
<evidence type="ECO:0000256" key="2">
    <source>
        <dbReference type="ARBA" id="ARBA00023125"/>
    </source>
</evidence>
<dbReference type="Pfam" id="PF09339">
    <property type="entry name" value="HTH_IclR"/>
    <property type="match status" value="1"/>
</dbReference>
<dbReference type="OrthoDB" id="9807558at2"/>
<dbReference type="InterPro" id="IPR005471">
    <property type="entry name" value="Tscrpt_reg_IclR_N"/>
</dbReference>
<evidence type="ECO:0000256" key="3">
    <source>
        <dbReference type="ARBA" id="ARBA00023163"/>
    </source>
</evidence>
<comment type="caution">
    <text evidence="6">The sequence shown here is derived from an EMBL/GenBank/DDBJ whole genome shotgun (WGS) entry which is preliminary data.</text>
</comment>
<dbReference type="Gene3D" id="1.10.10.10">
    <property type="entry name" value="Winged helix-like DNA-binding domain superfamily/Winged helix DNA-binding domain"/>
    <property type="match status" value="1"/>
</dbReference>
<dbReference type="EMBL" id="BALE01000048">
    <property type="protein sequence ID" value="GAN55496.1"/>
    <property type="molecule type" value="Genomic_DNA"/>
</dbReference>
<keyword evidence="2" id="KW-0238">DNA-binding</keyword>
<name>A0A0D6MPX4_9PROT</name>
<reference evidence="6 7" key="1">
    <citation type="submission" date="2012-10" db="EMBL/GenBank/DDBJ databases">
        <title>Genome sequencing of Tanticharoenia sakaeratensis NBRC 103193.</title>
        <authorList>
            <person name="Azuma Y."/>
            <person name="Hadano H."/>
            <person name="Hirakawa H."/>
            <person name="Matsushita K."/>
        </authorList>
    </citation>
    <scope>NUCLEOTIDE SEQUENCE [LARGE SCALE GENOMIC DNA]</scope>
    <source>
        <strain evidence="6 7">NBRC 103193</strain>
    </source>
</reference>
<organism evidence="6 7">
    <name type="scientific">Tanticharoenia sakaeratensis NBRC 103193</name>
    <dbReference type="NCBI Taxonomy" id="1231623"/>
    <lineage>
        <taxon>Bacteria</taxon>
        <taxon>Pseudomonadati</taxon>
        <taxon>Pseudomonadota</taxon>
        <taxon>Alphaproteobacteria</taxon>
        <taxon>Acetobacterales</taxon>
        <taxon>Acetobacteraceae</taxon>
        <taxon>Tanticharoenia</taxon>
    </lineage>
</organism>
<dbReference type="PANTHER" id="PTHR30136">
    <property type="entry name" value="HELIX-TURN-HELIX TRANSCRIPTIONAL REGULATOR, ICLR FAMILY"/>
    <property type="match status" value="1"/>
</dbReference>
<dbReference type="SUPFAM" id="SSF46785">
    <property type="entry name" value="Winged helix' DNA-binding domain"/>
    <property type="match status" value="1"/>
</dbReference>
<feature type="domain" description="HTH iclR-type" evidence="4">
    <location>
        <begin position="26"/>
        <end position="86"/>
    </location>
</feature>
<dbReference type="PROSITE" id="PS51078">
    <property type="entry name" value="ICLR_ED"/>
    <property type="match status" value="1"/>
</dbReference>
<dbReference type="PANTHER" id="PTHR30136:SF34">
    <property type="entry name" value="TRANSCRIPTIONAL REGULATOR"/>
    <property type="match status" value="1"/>
</dbReference>
<dbReference type="AlphaFoldDB" id="A0A0D6MPX4"/>
<dbReference type="STRING" id="1231623.Tasa_048_121"/>
<dbReference type="InterPro" id="IPR029016">
    <property type="entry name" value="GAF-like_dom_sf"/>
</dbReference>
<keyword evidence="1" id="KW-0805">Transcription regulation</keyword>
<dbReference type="Pfam" id="PF01614">
    <property type="entry name" value="IclR_C"/>
    <property type="match status" value="1"/>
</dbReference>